<keyword evidence="3" id="KW-1185">Reference proteome</keyword>
<proteinExistence type="predicted"/>
<dbReference type="AlphaFoldDB" id="A0AAD6YV34"/>
<feature type="compositionally biased region" description="Low complexity" evidence="1">
    <location>
        <begin position="250"/>
        <end position="263"/>
    </location>
</feature>
<sequence>MSDRPPPGLQDVVLWPLSGQPPPTMSGQLPPTMPPPEFTPPPYVFHGLELHQLPLVCQDFLRAHGLVQEGMYDSSDVYNVRQYLTSQLMALSGPVIEALVFTTMWYRFFTPQLPPGHAYLSRLVCHFSNTLLPAMVEHLHLFLRFADALVWAESEHSEQPLNLEEARLYRFNQTQPVFVMVCGYIADLYRWAVHMWMAGWRTRNGLLHQTAVAQPSAGAPAAPTSTLVPAPLPLNAPPPAPLTPPQSPNRPRTSGARSSPRSGRGPHRRASGSSRK</sequence>
<protein>
    <submittedName>
        <fullName evidence="2">Uncharacterized protein</fullName>
    </submittedName>
</protein>
<gene>
    <name evidence="2" type="ORF">GGX14DRAFT_409981</name>
</gene>
<feature type="compositionally biased region" description="Basic residues" evidence="1">
    <location>
        <begin position="264"/>
        <end position="276"/>
    </location>
</feature>
<evidence type="ECO:0000256" key="1">
    <source>
        <dbReference type="SAM" id="MobiDB-lite"/>
    </source>
</evidence>
<accession>A0AAD6YV34</accession>
<feature type="non-terminal residue" evidence="2">
    <location>
        <position position="276"/>
    </location>
</feature>
<dbReference type="Proteomes" id="UP001219525">
    <property type="component" value="Unassembled WGS sequence"/>
</dbReference>
<comment type="caution">
    <text evidence="2">The sequence shown here is derived from an EMBL/GenBank/DDBJ whole genome shotgun (WGS) entry which is preliminary data.</text>
</comment>
<evidence type="ECO:0000313" key="3">
    <source>
        <dbReference type="Proteomes" id="UP001219525"/>
    </source>
</evidence>
<evidence type="ECO:0000313" key="2">
    <source>
        <dbReference type="EMBL" id="KAJ7230108.1"/>
    </source>
</evidence>
<organism evidence="2 3">
    <name type="scientific">Mycena pura</name>
    <dbReference type="NCBI Taxonomy" id="153505"/>
    <lineage>
        <taxon>Eukaryota</taxon>
        <taxon>Fungi</taxon>
        <taxon>Dikarya</taxon>
        <taxon>Basidiomycota</taxon>
        <taxon>Agaricomycotina</taxon>
        <taxon>Agaricomycetes</taxon>
        <taxon>Agaricomycetidae</taxon>
        <taxon>Agaricales</taxon>
        <taxon>Marasmiineae</taxon>
        <taxon>Mycenaceae</taxon>
        <taxon>Mycena</taxon>
    </lineage>
</organism>
<feature type="region of interest" description="Disordered" evidence="1">
    <location>
        <begin position="216"/>
        <end position="276"/>
    </location>
</feature>
<name>A0AAD6YV34_9AGAR</name>
<feature type="compositionally biased region" description="Low complexity" evidence="1">
    <location>
        <begin position="216"/>
        <end position="226"/>
    </location>
</feature>
<reference evidence="2" key="1">
    <citation type="submission" date="2023-03" db="EMBL/GenBank/DDBJ databases">
        <title>Massive genome expansion in bonnet fungi (Mycena s.s.) driven by repeated elements and novel gene families across ecological guilds.</title>
        <authorList>
            <consortium name="Lawrence Berkeley National Laboratory"/>
            <person name="Harder C.B."/>
            <person name="Miyauchi S."/>
            <person name="Viragh M."/>
            <person name="Kuo A."/>
            <person name="Thoen E."/>
            <person name="Andreopoulos B."/>
            <person name="Lu D."/>
            <person name="Skrede I."/>
            <person name="Drula E."/>
            <person name="Henrissat B."/>
            <person name="Morin E."/>
            <person name="Kohler A."/>
            <person name="Barry K."/>
            <person name="LaButti K."/>
            <person name="Morin E."/>
            <person name="Salamov A."/>
            <person name="Lipzen A."/>
            <person name="Mereny Z."/>
            <person name="Hegedus B."/>
            <person name="Baldrian P."/>
            <person name="Stursova M."/>
            <person name="Weitz H."/>
            <person name="Taylor A."/>
            <person name="Grigoriev I.V."/>
            <person name="Nagy L.G."/>
            <person name="Martin F."/>
            <person name="Kauserud H."/>
        </authorList>
    </citation>
    <scope>NUCLEOTIDE SEQUENCE</scope>
    <source>
        <strain evidence="2">9144</strain>
    </source>
</reference>
<dbReference type="EMBL" id="JARJCW010000001">
    <property type="protein sequence ID" value="KAJ7230108.1"/>
    <property type="molecule type" value="Genomic_DNA"/>
</dbReference>
<feature type="compositionally biased region" description="Pro residues" evidence="1">
    <location>
        <begin position="230"/>
        <end position="248"/>
    </location>
</feature>